<dbReference type="OrthoDB" id="2367685at2759"/>
<evidence type="ECO:0000256" key="1">
    <source>
        <dbReference type="SAM" id="MobiDB-lite"/>
    </source>
</evidence>
<evidence type="ECO:0000313" key="2">
    <source>
        <dbReference type="EMBL" id="KAH8102428.1"/>
    </source>
</evidence>
<name>A0A8K0URH4_9AGAR</name>
<reference evidence="2" key="1">
    <citation type="journal article" date="2021" name="New Phytol.">
        <title>Evolutionary innovations through gain and loss of genes in the ectomycorrhizal Boletales.</title>
        <authorList>
            <person name="Wu G."/>
            <person name="Miyauchi S."/>
            <person name="Morin E."/>
            <person name="Kuo A."/>
            <person name="Drula E."/>
            <person name="Varga T."/>
            <person name="Kohler A."/>
            <person name="Feng B."/>
            <person name="Cao Y."/>
            <person name="Lipzen A."/>
            <person name="Daum C."/>
            <person name="Hundley H."/>
            <person name="Pangilinan J."/>
            <person name="Johnson J."/>
            <person name="Barry K."/>
            <person name="LaButti K."/>
            <person name="Ng V."/>
            <person name="Ahrendt S."/>
            <person name="Min B."/>
            <person name="Choi I.G."/>
            <person name="Park H."/>
            <person name="Plett J.M."/>
            <person name="Magnuson J."/>
            <person name="Spatafora J.W."/>
            <person name="Nagy L.G."/>
            <person name="Henrissat B."/>
            <person name="Grigoriev I.V."/>
            <person name="Yang Z.L."/>
            <person name="Xu J."/>
            <person name="Martin F.M."/>
        </authorList>
    </citation>
    <scope>NUCLEOTIDE SEQUENCE</scope>
    <source>
        <strain evidence="2">KKN 215</strain>
    </source>
</reference>
<dbReference type="AlphaFoldDB" id="A0A8K0URH4"/>
<organism evidence="2 3">
    <name type="scientific">Cristinia sonorae</name>
    <dbReference type="NCBI Taxonomy" id="1940300"/>
    <lineage>
        <taxon>Eukaryota</taxon>
        <taxon>Fungi</taxon>
        <taxon>Dikarya</taxon>
        <taxon>Basidiomycota</taxon>
        <taxon>Agaricomycotina</taxon>
        <taxon>Agaricomycetes</taxon>
        <taxon>Agaricomycetidae</taxon>
        <taxon>Agaricales</taxon>
        <taxon>Pleurotineae</taxon>
        <taxon>Stephanosporaceae</taxon>
        <taxon>Cristinia</taxon>
    </lineage>
</organism>
<gene>
    <name evidence="2" type="ORF">BXZ70DRAFT_1006354</name>
</gene>
<accession>A0A8K0URH4</accession>
<comment type="caution">
    <text evidence="2">The sequence shown here is derived from an EMBL/GenBank/DDBJ whole genome shotgun (WGS) entry which is preliminary data.</text>
</comment>
<sequence>MDDLPHGWVQQYDAKTDHPFWVDTNVNPPRSIWVHPYMDDQFLNEHPDIRARVRRGAGANAPSSSAHAEHEPTDAPPPYSPRRHSFTGEPSHQRRQRDEDMRGHNHHRAQEAMRGTESHPGTPRISAKNKEKEKHRGFFGKMKDKAIGTKEEREEDRRREMIAAQRFAEQRRQQRMSSPYYDDFYGGSSGFATSAPFGTSSMGRQTGAFGPRMTMYAAPTGNPYGFGQPGYGGFGAYGNGRRTGGGFGGGGFGGGMGLPLLGGLAGGLLLGDILDGGMGF</sequence>
<dbReference type="EMBL" id="JAEVFJ010000009">
    <property type="protein sequence ID" value="KAH8102428.1"/>
    <property type="molecule type" value="Genomic_DNA"/>
</dbReference>
<evidence type="ECO:0008006" key="4">
    <source>
        <dbReference type="Google" id="ProtNLM"/>
    </source>
</evidence>
<protein>
    <recommendedName>
        <fullName evidence="4">WW domain-containing protein</fullName>
    </recommendedName>
</protein>
<dbReference type="Proteomes" id="UP000813824">
    <property type="component" value="Unassembled WGS sequence"/>
</dbReference>
<feature type="compositionally biased region" description="Basic and acidic residues" evidence="1">
    <location>
        <begin position="96"/>
        <end position="117"/>
    </location>
</feature>
<feature type="region of interest" description="Disordered" evidence="1">
    <location>
        <begin position="55"/>
        <end position="136"/>
    </location>
</feature>
<proteinExistence type="predicted"/>
<evidence type="ECO:0000313" key="3">
    <source>
        <dbReference type="Proteomes" id="UP000813824"/>
    </source>
</evidence>
<keyword evidence="3" id="KW-1185">Reference proteome</keyword>